<proteinExistence type="predicted"/>
<feature type="domain" description="PhoU" evidence="1">
    <location>
        <begin position="46"/>
        <end position="129"/>
    </location>
</feature>
<sequence length="243" mass="28027">MFVKLLYKLVPDEEGKLNYGPRYLNKLLIETPEAAFAALYKELQHCHDVATLMVRQIFQSIFDNDRTPLPDVMKEEDILNNLQSELIQYVVLLSKQRLDTDQSQQIPSILHIVGDAERIGDHAKDMVELANNKTEEKIVFSEQAHLELQQIQTQMSELADLALRSLDSQVENHDLLFQAQRLEWSIKQLTEQGRRGHMTRLELGSCTVRAGILYMDILSHLERISEHYANMVRRGSDDSKQIA</sequence>
<accession>A0A644Z0G8</accession>
<name>A0A644Z0G8_9ZZZZ</name>
<dbReference type="InterPro" id="IPR026022">
    <property type="entry name" value="PhoU_dom"/>
</dbReference>
<feature type="domain" description="PhoU" evidence="1">
    <location>
        <begin position="154"/>
        <end position="234"/>
    </location>
</feature>
<dbReference type="SUPFAM" id="SSF109755">
    <property type="entry name" value="PhoU-like"/>
    <property type="match status" value="1"/>
</dbReference>
<comment type="caution">
    <text evidence="2">The sequence shown here is derived from an EMBL/GenBank/DDBJ whole genome shotgun (WGS) entry which is preliminary data.</text>
</comment>
<dbReference type="EMBL" id="VSSQ01006677">
    <property type="protein sequence ID" value="MPM33501.1"/>
    <property type="molecule type" value="Genomic_DNA"/>
</dbReference>
<reference evidence="2" key="1">
    <citation type="submission" date="2019-08" db="EMBL/GenBank/DDBJ databases">
        <authorList>
            <person name="Kucharzyk K."/>
            <person name="Murdoch R.W."/>
            <person name="Higgins S."/>
            <person name="Loffler F."/>
        </authorList>
    </citation>
    <scope>NUCLEOTIDE SEQUENCE</scope>
</reference>
<gene>
    <name evidence="2" type="ORF">SDC9_80077</name>
</gene>
<dbReference type="AlphaFoldDB" id="A0A644Z0G8"/>
<dbReference type="InterPro" id="IPR038078">
    <property type="entry name" value="PhoU-like_sf"/>
</dbReference>
<evidence type="ECO:0000313" key="2">
    <source>
        <dbReference type="EMBL" id="MPM33501.1"/>
    </source>
</evidence>
<dbReference type="GO" id="GO:0030643">
    <property type="term" value="P:intracellular phosphate ion homeostasis"/>
    <property type="evidence" value="ECO:0007669"/>
    <property type="project" value="InterPro"/>
</dbReference>
<evidence type="ECO:0000259" key="1">
    <source>
        <dbReference type="Pfam" id="PF01895"/>
    </source>
</evidence>
<dbReference type="Gene3D" id="1.20.58.220">
    <property type="entry name" value="Phosphate transport system protein phou homolog 2, domain 2"/>
    <property type="match status" value="1"/>
</dbReference>
<dbReference type="InterPro" id="IPR028366">
    <property type="entry name" value="PhoU"/>
</dbReference>
<dbReference type="PANTHER" id="PTHR42930:SF3">
    <property type="entry name" value="PHOSPHATE-SPECIFIC TRANSPORT SYSTEM ACCESSORY PROTEIN PHOU"/>
    <property type="match status" value="1"/>
</dbReference>
<dbReference type="Pfam" id="PF01895">
    <property type="entry name" value="PhoU"/>
    <property type="match status" value="2"/>
</dbReference>
<dbReference type="PANTHER" id="PTHR42930">
    <property type="entry name" value="PHOSPHATE-SPECIFIC TRANSPORT SYSTEM ACCESSORY PROTEIN PHOU"/>
    <property type="match status" value="1"/>
</dbReference>
<dbReference type="GO" id="GO:0045936">
    <property type="term" value="P:negative regulation of phosphate metabolic process"/>
    <property type="evidence" value="ECO:0007669"/>
    <property type="project" value="InterPro"/>
</dbReference>
<organism evidence="2">
    <name type="scientific">bioreactor metagenome</name>
    <dbReference type="NCBI Taxonomy" id="1076179"/>
    <lineage>
        <taxon>unclassified sequences</taxon>
        <taxon>metagenomes</taxon>
        <taxon>ecological metagenomes</taxon>
    </lineage>
</organism>
<protein>
    <recommendedName>
        <fullName evidence="1">PhoU domain-containing protein</fullName>
    </recommendedName>
</protein>